<comment type="caution">
    <text evidence="1">The sequence shown here is derived from an EMBL/GenBank/DDBJ whole genome shotgun (WGS) entry which is preliminary data.</text>
</comment>
<organism evidence="1 2">
    <name type="scientific">Natronobacillus azotifigens</name>
    <dbReference type="NCBI Taxonomy" id="472978"/>
    <lineage>
        <taxon>Bacteria</taxon>
        <taxon>Bacillati</taxon>
        <taxon>Bacillota</taxon>
        <taxon>Bacilli</taxon>
        <taxon>Bacillales</taxon>
        <taxon>Bacillaceae</taxon>
        <taxon>Natronobacillus</taxon>
    </lineage>
</organism>
<dbReference type="AlphaFoldDB" id="A0A9J6RGX5"/>
<dbReference type="RefSeq" id="WP_268781430.1">
    <property type="nucleotide sequence ID" value="NZ_JAPRAT010000054.1"/>
</dbReference>
<protein>
    <submittedName>
        <fullName evidence="1">Uncharacterized protein</fullName>
    </submittedName>
</protein>
<evidence type="ECO:0000313" key="2">
    <source>
        <dbReference type="Proteomes" id="UP001084197"/>
    </source>
</evidence>
<dbReference type="EMBL" id="JAPRAT010000054">
    <property type="protein sequence ID" value="MCZ0704652.1"/>
    <property type="molecule type" value="Genomic_DNA"/>
</dbReference>
<dbReference type="Proteomes" id="UP001084197">
    <property type="component" value="Unassembled WGS sequence"/>
</dbReference>
<reference evidence="1" key="1">
    <citation type="submission" date="2022-11" db="EMBL/GenBank/DDBJ databases">
        <title>WGS of Natronobacillus azotifigens 24KS-1, an anaerobic diazotrophic haloalkaliphile from soda-rich habitats.</title>
        <authorList>
            <person name="Sorokin D.Y."/>
            <person name="Merkel A.Y."/>
        </authorList>
    </citation>
    <scope>NUCLEOTIDE SEQUENCE</scope>
    <source>
        <strain evidence="1">24KS-1</strain>
    </source>
</reference>
<gene>
    <name evidence="1" type="ORF">OWO01_15760</name>
</gene>
<accession>A0A9J6RGX5</accession>
<sequence length="125" mass="14640">MIGNEYLQALFDYPDEDTALNQLLEILKYKDQAFITSLNNPCDLDLCTDLEINYLTKVAALIDYSLQIHKLDVPGWIRDERLSFDTPYYHSKRLSDFDKVKLIYSSPGPFRARNVYFDLHGIERI</sequence>
<proteinExistence type="predicted"/>
<keyword evidence="2" id="KW-1185">Reference proteome</keyword>
<name>A0A9J6RGX5_9BACI</name>
<evidence type="ECO:0000313" key="1">
    <source>
        <dbReference type="EMBL" id="MCZ0704652.1"/>
    </source>
</evidence>